<dbReference type="InterPro" id="IPR000649">
    <property type="entry name" value="IF-2B-related"/>
</dbReference>
<dbReference type="GO" id="GO:0003743">
    <property type="term" value="F:translation initiation factor activity"/>
    <property type="evidence" value="ECO:0007669"/>
    <property type="project" value="UniProtKB-KW"/>
</dbReference>
<dbReference type="SUPFAM" id="SSF100950">
    <property type="entry name" value="NagB/RpiA/CoA transferase-like"/>
    <property type="match status" value="1"/>
</dbReference>
<evidence type="ECO:0000256" key="10">
    <source>
        <dbReference type="SAM" id="Coils"/>
    </source>
</evidence>
<evidence type="ECO:0000256" key="5">
    <source>
        <dbReference type="ARBA" id="ARBA00022917"/>
    </source>
</evidence>
<comment type="similarity">
    <text evidence="2 9">Belongs to the eIF-2B alpha/beta/delta subunits family.</text>
</comment>
<dbReference type="InterPro" id="IPR037171">
    <property type="entry name" value="NagB/RpiA_transferase-like"/>
</dbReference>
<evidence type="ECO:0000256" key="7">
    <source>
        <dbReference type="ARBA" id="ARBA00044228"/>
    </source>
</evidence>
<dbReference type="Gene3D" id="3.40.50.10470">
    <property type="entry name" value="Translation initiation factor eif-2b, domain 2"/>
    <property type="match status" value="1"/>
</dbReference>
<comment type="subunit">
    <text evidence="8">Component of the translation initiation factor 2B (eIF2B) complex which is a heterodecamer of two sets of five different subunits: alpha, beta, gamma, delta and epsilon. Subunits alpha, beta and delta comprise a regulatory subcomplex and subunits epsilon and gamma comprise a catalytic subcomplex. Within the complex, the hexameric regulatory complex resides at the center, with the two heterodimeric catalytic subcomplexes bound on opposite sides.</text>
</comment>
<evidence type="ECO:0000313" key="11">
    <source>
        <dbReference type="EMBL" id="CAE0357267.1"/>
    </source>
</evidence>
<dbReference type="GO" id="GO:0005829">
    <property type="term" value="C:cytosol"/>
    <property type="evidence" value="ECO:0007669"/>
    <property type="project" value="UniProtKB-SubCell"/>
</dbReference>
<accession>A0A7S3JM12</accession>
<proteinExistence type="inferred from homology"/>
<protein>
    <recommendedName>
        <fullName evidence="6">Translation initiation factor eIF2B subunit beta</fullName>
    </recommendedName>
    <alternativeName>
        <fullName evidence="7">eIF2B GDP-GTP exchange factor subunit beta</fullName>
    </alternativeName>
</protein>
<evidence type="ECO:0000256" key="8">
    <source>
        <dbReference type="ARBA" id="ARBA00046432"/>
    </source>
</evidence>
<reference evidence="11" key="1">
    <citation type="submission" date="2021-01" db="EMBL/GenBank/DDBJ databases">
        <authorList>
            <person name="Corre E."/>
            <person name="Pelletier E."/>
            <person name="Niang G."/>
            <person name="Scheremetjew M."/>
            <person name="Finn R."/>
            <person name="Kale V."/>
            <person name="Holt S."/>
            <person name="Cochrane G."/>
            <person name="Meng A."/>
            <person name="Brown T."/>
            <person name="Cohen L."/>
        </authorList>
    </citation>
    <scope>NUCLEOTIDE SEQUENCE</scope>
    <source>
        <strain evidence="11">FSP1.4</strain>
    </source>
</reference>
<keyword evidence="4" id="KW-0396">Initiation factor</keyword>
<evidence type="ECO:0000256" key="3">
    <source>
        <dbReference type="ARBA" id="ARBA00022490"/>
    </source>
</evidence>
<dbReference type="Pfam" id="PF01008">
    <property type="entry name" value="IF-2B"/>
    <property type="match status" value="1"/>
</dbReference>
<evidence type="ECO:0000256" key="9">
    <source>
        <dbReference type="RuleBase" id="RU003814"/>
    </source>
</evidence>
<keyword evidence="3" id="KW-0963">Cytoplasm</keyword>
<keyword evidence="5" id="KW-0648">Protein biosynthesis</keyword>
<evidence type="ECO:0000256" key="2">
    <source>
        <dbReference type="ARBA" id="ARBA00007251"/>
    </source>
</evidence>
<name>A0A7S3JM12_9SPIT</name>
<evidence type="ECO:0000256" key="6">
    <source>
        <dbReference type="ARBA" id="ARBA00044122"/>
    </source>
</evidence>
<dbReference type="PANTHER" id="PTHR45859">
    <property type="entry name" value="TRANSLATION INITIATION FACTOR EIF-2B SUBUNIT BETA"/>
    <property type="match status" value="1"/>
</dbReference>
<sequence>MQADPMAFYIGNILKRVLHIIRVQCRSLNLKLAEDTNSNGEDYNPLMEMDSLKFLIGDDSYSRGSKEVELEKFPKTEEQLKEEENAINEFQAQLEESLLIIQNEIEEAYQSITDHCSEQIQANDTILTIGYSNILFEFFKEASKMYDFSVIVTENSPGNTGTVMARKLKREGIKCILISDTSVFAYMSKISKVIISTRAIMADGGLIADSGVELVVLAADFHSVPVIVVSTLYKLTPLYPFDNTSYNKYISPELVLNSKLIKNKEKVDIIVPKYDYIEPEYISLYITNFGCHTPKYIYREFAEYYSKEELQNH</sequence>
<dbReference type="PANTHER" id="PTHR45859:SF1">
    <property type="entry name" value="TRANSLATION INITIATION FACTOR EIF-2B SUBUNIT BETA"/>
    <property type="match status" value="1"/>
</dbReference>
<keyword evidence="10" id="KW-0175">Coiled coil</keyword>
<organism evidence="11">
    <name type="scientific">Euplotes harpa</name>
    <dbReference type="NCBI Taxonomy" id="151035"/>
    <lineage>
        <taxon>Eukaryota</taxon>
        <taxon>Sar</taxon>
        <taxon>Alveolata</taxon>
        <taxon>Ciliophora</taxon>
        <taxon>Intramacronucleata</taxon>
        <taxon>Spirotrichea</taxon>
        <taxon>Hypotrichia</taxon>
        <taxon>Euplotida</taxon>
        <taxon>Euplotidae</taxon>
        <taxon>Euplotes</taxon>
    </lineage>
</organism>
<dbReference type="InterPro" id="IPR051855">
    <property type="entry name" value="eIF2B_beta_subunit"/>
</dbReference>
<comment type="subcellular location">
    <subcellularLocation>
        <location evidence="1">Cytoplasm</location>
        <location evidence="1">Cytosol</location>
    </subcellularLocation>
</comment>
<evidence type="ECO:0000256" key="4">
    <source>
        <dbReference type="ARBA" id="ARBA00022540"/>
    </source>
</evidence>
<dbReference type="GO" id="GO:0005851">
    <property type="term" value="C:eukaryotic translation initiation factor 2B complex"/>
    <property type="evidence" value="ECO:0007669"/>
    <property type="project" value="TreeGrafter"/>
</dbReference>
<evidence type="ECO:0000256" key="1">
    <source>
        <dbReference type="ARBA" id="ARBA00004514"/>
    </source>
</evidence>
<dbReference type="InterPro" id="IPR042529">
    <property type="entry name" value="IF_2B-like_C"/>
</dbReference>
<feature type="coiled-coil region" evidence="10">
    <location>
        <begin position="73"/>
        <end position="100"/>
    </location>
</feature>
<dbReference type="GO" id="GO:0005085">
    <property type="term" value="F:guanyl-nucleotide exchange factor activity"/>
    <property type="evidence" value="ECO:0007669"/>
    <property type="project" value="TreeGrafter"/>
</dbReference>
<dbReference type="AlphaFoldDB" id="A0A7S3JM12"/>
<dbReference type="EMBL" id="HBII01038164">
    <property type="protein sequence ID" value="CAE0357267.1"/>
    <property type="molecule type" value="Transcribed_RNA"/>
</dbReference>
<gene>
    <name evidence="11" type="ORF">EHAR0213_LOCUS16186</name>
</gene>